<evidence type="ECO:0000313" key="2">
    <source>
        <dbReference type="Proteomes" id="UP000494205"/>
    </source>
</evidence>
<dbReference type="Proteomes" id="UP000494205">
    <property type="component" value="Unassembled WGS sequence"/>
</dbReference>
<accession>A0A6J4ZX16</accession>
<evidence type="ECO:0000313" key="1">
    <source>
        <dbReference type="EMBL" id="CAB3645512.1"/>
    </source>
</evidence>
<organism evidence="1 2">
    <name type="scientific">Paraburkholderia rhynchosiae</name>
    <dbReference type="NCBI Taxonomy" id="487049"/>
    <lineage>
        <taxon>Bacteria</taxon>
        <taxon>Pseudomonadati</taxon>
        <taxon>Pseudomonadota</taxon>
        <taxon>Betaproteobacteria</taxon>
        <taxon>Burkholderiales</taxon>
        <taxon>Burkholderiaceae</taxon>
        <taxon>Paraburkholderia</taxon>
    </lineage>
</organism>
<proteinExistence type="predicted"/>
<sequence length="119" mass="13507">MWIFLSDSFLSIVDASTEPGTLLVRARREGDIEQVFPGANVVSVVGRDYLFRAAVPRQSVAQALVDQVMNLTYPNFKSSCSDPHLHRAYAAVWSVMATLQPYEPYARTPRPNFRKHPRR</sequence>
<dbReference type="AlphaFoldDB" id="A0A6J4ZX16"/>
<name>A0A6J4ZX16_9BURK</name>
<dbReference type="EMBL" id="CADIJZ010000002">
    <property type="protein sequence ID" value="CAB3645512.1"/>
    <property type="molecule type" value="Genomic_DNA"/>
</dbReference>
<protein>
    <submittedName>
        <fullName evidence="1">Uncharacterized protein</fullName>
    </submittedName>
</protein>
<gene>
    <name evidence="1" type="ORF">LMG27174_00820</name>
</gene>
<dbReference type="RefSeq" id="WP_175130619.1">
    <property type="nucleotide sequence ID" value="NZ_CADIJZ010000002.1"/>
</dbReference>
<reference evidence="1 2" key="1">
    <citation type="submission" date="2020-04" db="EMBL/GenBank/DDBJ databases">
        <authorList>
            <person name="De Canck E."/>
        </authorList>
    </citation>
    <scope>NUCLEOTIDE SEQUENCE [LARGE SCALE GENOMIC DNA]</scope>
    <source>
        <strain evidence="1 2">LMG 27174</strain>
    </source>
</reference>